<dbReference type="Proteomes" id="UP000055045">
    <property type="component" value="Unassembled WGS sequence"/>
</dbReference>
<evidence type="ECO:0000313" key="1">
    <source>
        <dbReference type="EMBL" id="KUM60169.1"/>
    </source>
</evidence>
<dbReference type="EMBL" id="LLXE01000187">
    <property type="protein sequence ID" value="KUM60169.1"/>
    <property type="molecule type" value="Genomic_DNA"/>
</dbReference>
<sequence>MFLLRVQQAHHADDVVLAGPLNMQMAAFVPCCQPLGDMMLQSPRGWLMFLLRVQRAHHADDVLAGPLNMQMAALCHVASPWEII</sequence>
<organism evidence="1 2">
    <name type="scientific">Penicillium freii</name>
    <dbReference type="NCBI Taxonomy" id="48697"/>
    <lineage>
        <taxon>Eukaryota</taxon>
        <taxon>Fungi</taxon>
        <taxon>Dikarya</taxon>
        <taxon>Ascomycota</taxon>
        <taxon>Pezizomycotina</taxon>
        <taxon>Eurotiomycetes</taxon>
        <taxon>Eurotiomycetidae</taxon>
        <taxon>Eurotiales</taxon>
        <taxon>Aspergillaceae</taxon>
        <taxon>Penicillium</taxon>
    </lineage>
</organism>
<dbReference type="AlphaFoldDB" id="A0A101MGH9"/>
<gene>
    <name evidence="1" type="ORF">ACN42_g6967</name>
</gene>
<keyword evidence="2" id="KW-1185">Reference proteome</keyword>
<protein>
    <submittedName>
        <fullName evidence="1">Uncharacterized protein</fullName>
    </submittedName>
</protein>
<comment type="caution">
    <text evidence="1">The sequence shown here is derived from an EMBL/GenBank/DDBJ whole genome shotgun (WGS) entry which is preliminary data.</text>
</comment>
<reference evidence="1 2" key="1">
    <citation type="submission" date="2015-10" db="EMBL/GenBank/DDBJ databases">
        <title>Genome sequencing of Penicillium freii.</title>
        <authorList>
            <person name="Nguyen H.D."/>
            <person name="Visagie C.M."/>
            <person name="Seifert K.A."/>
        </authorList>
    </citation>
    <scope>NUCLEOTIDE SEQUENCE [LARGE SCALE GENOMIC DNA]</scope>
    <source>
        <strain evidence="1 2">DAOM 242723</strain>
    </source>
</reference>
<proteinExistence type="predicted"/>
<accession>A0A101MGH9</accession>
<evidence type="ECO:0000313" key="2">
    <source>
        <dbReference type="Proteomes" id="UP000055045"/>
    </source>
</evidence>
<name>A0A101MGH9_PENFR</name>